<keyword evidence="2" id="KW-1185">Reference proteome</keyword>
<dbReference type="Proteomes" id="UP000267821">
    <property type="component" value="Unassembled WGS sequence"/>
</dbReference>
<gene>
    <name evidence="1" type="ORF">L211DRAFT_846875</name>
</gene>
<evidence type="ECO:0000313" key="2">
    <source>
        <dbReference type="Proteomes" id="UP000267821"/>
    </source>
</evidence>
<reference evidence="1 2" key="1">
    <citation type="journal article" date="2018" name="Nat. Ecol. Evol.">
        <title>Pezizomycetes genomes reveal the molecular basis of ectomycorrhizal truffle lifestyle.</title>
        <authorList>
            <person name="Murat C."/>
            <person name="Payen T."/>
            <person name="Noel B."/>
            <person name="Kuo A."/>
            <person name="Morin E."/>
            <person name="Chen J."/>
            <person name="Kohler A."/>
            <person name="Krizsan K."/>
            <person name="Balestrini R."/>
            <person name="Da Silva C."/>
            <person name="Montanini B."/>
            <person name="Hainaut M."/>
            <person name="Levati E."/>
            <person name="Barry K.W."/>
            <person name="Belfiori B."/>
            <person name="Cichocki N."/>
            <person name="Clum A."/>
            <person name="Dockter R.B."/>
            <person name="Fauchery L."/>
            <person name="Guy J."/>
            <person name="Iotti M."/>
            <person name="Le Tacon F."/>
            <person name="Lindquist E.A."/>
            <person name="Lipzen A."/>
            <person name="Malagnac F."/>
            <person name="Mello A."/>
            <person name="Molinier V."/>
            <person name="Miyauchi S."/>
            <person name="Poulain J."/>
            <person name="Riccioni C."/>
            <person name="Rubini A."/>
            <person name="Sitrit Y."/>
            <person name="Splivallo R."/>
            <person name="Traeger S."/>
            <person name="Wang M."/>
            <person name="Zifcakova L."/>
            <person name="Wipf D."/>
            <person name="Zambonelli A."/>
            <person name="Paolocci F."/>
            <person name="Nowrousian M."/>
            <person name="Ottonello S."/>
            <person name="Baldrian P."/>
            <person name="Spatafora J.W."/>
            <person name="Henrissat B."/>
            <person name="Nagy L.G."/>
            <person name="Aury J.M."/>
            <person name="Wincker P."/>
            <person name="Grigoriev I.V."/>
            <person name="Bonfante P."/>
            <person name="Martin F.M."/>
        </authorList>
    </citation>
    <scope>NUCLEOTIDE SEQUENCE [LARGE SCALE GENOMIC DNA]</scope>
    <source>
        <strain evidence="1 2">ATCC MYA-4762</strain>
    </source>
</reference>
<sequence length="175" mass="19087">MATVHHPRVPNHGPLLCRSNHADVEAWARRSVLEQADVAIDKSVGSGCLFLVLNDIAGKESVGEIGSLHAKTPVFLPRARPWPDVCLPPAPALASALDLAEQSALCPHPIRPLPQWPLQTGNSNLKATKCKPPNIENLKKIKQKMDPKSTQQAKWSVEIEPIRVALARCMLGENL</sequence>
<name>A0A3N4MAR4_9PEZI</name>
<accession>A0A3N4MAR4</accession>
<organism evidence="1 2">
    <name type="scientific">Terfezia boudieri ATCC MYA-4762</name>
    <dbReference type="NCBI Taxonomy" id="1051890"/>
    <lineage>
        <taxon>Eukaryota</taxon>
        <taxon>Fungi</taxon>
        <taxon>Dikarya</taxon>
        <taxon>Ascomycota</taxon>
        <taxon>Pezizomycotina</taxon>
        <taxon>Pezizomycetes</taxon>
        <taxon>Pezizales</taxon>
        <taxon>Pezizaceae</taxon>
        <taxon>Terfezia</taxon>
    </lineage>
</organism>
<protein>
    <submittedName>
        <fullName evidence="1">Uncharacterized protein</fullName>
    </submittedName>
</protein>
<dbReference type="InParanoid" id="A0A3N4MAR4"/>
<dbReference type="AlphaFoldDB" id="A0A3N4MAR4"/>
<evidence type="ECO:0000313" key="1">
    <source>
        <dbReference type="EMBL" id="RPB26705.1"/>
    </source>
</evidence>
<proteinExistence type="predicted"/>
<dbReference type="EMBL" id="ML121533">
    <property type="protein sequence ID" value="RPB26705.1"/>
    <property type="molecule type" value="Genomic_DNA"/>
</dbReference>